<dbReference type="GO" id="GO:0005737">
    <property type="term" value="C:cytoplasm"/>
    <property type="evidence" value="ECO:0007669"/>
    <property type="project" value="TreeGrafter"/>
</dbReference>
<feature type="domain" description="HD/PDEase" evidence="8">
    <location>
        <begin position="29"/>
        <end position="141"/>
    </location>
</feature>
<dbReference type="KEGG" id="pab:PAB1287"/>
<dbReference type="Gene3D" id="1.10.3210.10">
    <property type="entry name" value="Hypothetical protein af1432"/>
    <property type="match status" value="1"/>
</dbReference>
<dbReference type="GO" id="GO:0046872">
    <property type="term" value="F:metal ion binding"/>
    <property type="evidence" value="ECO:0007669"/>
    <property type="project" value="UniProtKB-KW"/>
</dbReference>
<evidence type="ECO:0000256" key="6">
    <source>
        <dbReference type="ARBA" id="ARBA00022723"/>
    </source>
</evidence>
<dbReference type="AlphaFoldDB" id="Q9UY89"/>
<dbReference type="PANTHER" id="PTHR11845:SF13">
    <property type="entry name" value="5'-DEOXYNUCLEOTIDASE HDDC2"/>
    <property type="match status" value="1"/>
</dbReference>
<sequence>MILMIEKILLAQTLKRLPRMGWLISGIPNPESVADHSFGVAFISLLLLNKIKEEGVKIDENRVLKMAIIHDIGEALITDIPLRAQKYLDKDAAEDKAVKEIFPEFYELYREYQEGKSLEAQLVKFADKIDMVLQAWQYELSGNKNLEDFWRALEELEKLEIARYFKELLEEVRRLKGDI</sequence>
<dbReference type="InterPro" id="IPR003607">
    <property type="entry name" value="HD/PDEase_dom"/>
</dbReference>
<dbReference type="SMART" id="SM00471">
    <property type="entry name" value="HDc"/>
    <property type="match status" value="1"/>
</dbReference>
<evidence type="ECO:0000313" key="9">
    <source>
        <dbReference type="EMBL" id="CAB50523.1"/>
    </source>
</evidence>
<dbReference type="Proteomes" id="UP000000810">
    <property type="component" value="Chromosome"/>
</dbReference>
<comment type="subunit">
    <text evidence="4">Homodimer.</text>
</comment>
<keyword evidence="7" id="KW-0378">Hydrolase</keyword>
<organism evidence="9 10">
    <name type="scientific">Pyrococcus abyssi (strain GE5 / Orsay)</name>
    <dbReference type="NCBI Taxonomy" id="272844"/>
    <lineage>
        <taxon>Archaea</taxon>
        <taxon>Methanobacteriati</taxon>
        <taxon>Methanobacteriota</taxon>
        <taxon>Thermococci</taxon>
        <taxon>Thermococcales</taxon>
        <taxon>Thermococcaceae</taxon>
        <taxon>Pyrococcus</taxon>
    </lineage>
</organism>
<accession>Q9UY89</accession>
<dbReference type="GO" id="GO:0002953">
    <property type="term" value="F:5'-deoxynucleotidase activity"/>
    <property type="evidence" value="ECO:0007669"/>
    <property type="project" value="UniProtKB-EC"/>
</dbReference>
<keyword evidence="6" id="KW-0479">Metal-binding</keyword>
<evidence type="ECO:0000313" key="10">
    <source>
        <dbReference type="Proteomes" id="UP000000810"/>
    </source>
</evidence>
<dbReference type="PhylomeDB" id="Q9UY89"/>
<evidence type="ECO:0000256" key="4">
    <source>
        <dbReference type="ARBA" id="ARBA00011738"/>
    </source>
</evidence>
<comment type="cofactor">
    <cofactor evidence="3">
        <name>Co(2+)</name>
        <dbReference type="ChEBI" id="CHEBI:48828"/>
    </cofactor>
</comment>
<dbReference type="EC" id="3.1.3.89" evidence="5"/>
<dbReference type="InterPro" id="IPR006674">
    <property type="entry name" value="HD_domain"/>
</dbReference>
<evidence type="ECO:0000259" key="8">
    <source>
        <dbReference type="SMART" id="SM00471"/>
    </source>
</evidence>
<dbReference type="Pfam" id="PF13023">
    <property type="entry name" value="HD_3"/>
    <property type="match status" value="1"/>
</dbReference>
<evidence type="ECO:0000256" key="7">
    <source>
        <dbReference type="ARBA" id="ARBA00022801"/>
    </source>
</evidence>
<dbReference type="STRING" id="272844.PAB1287"/>
<dbReference type="eggNOG" id="arCOG04311">
    <property type="taxonomic scope" value="Archaea"/>
</dbReference>
<dbReference type="PIR" id="E75010">
    <property type="entry name" value="E75010"/>
</dbReference>
<evidence type="ECO:0000256" key="1">
    <source>
        <dbReference type="ARBA" id="ARBA00001638"/>
    </source>
</evidence>
<dbReference type="HOGENOM" id="CLU_039453_4_2_2"/>
<dbReference type="InterPro" id="IPR039356">
    <property type="entry name" value="YfbR/HDDC2"/>
</dbReference>
<reference evidence="9 10" key="1">
    <citation type="journal article" date="2003" name="Mol. Microbiol.">
        <title>An integrated analysis of the genome of the hyperthermophilic archaeon Pyrococcus abyssi.</title>
        <authorList>
            <person name="Cohen G."/>
            <person name="Barbe V."/>
            <person name="Flament D."/>
            <person name="Galperin M."/>
            <person name="Heilig R."/>
            <person name="Ripp R."/>
            <person name="Lecompte O."/>
            <person name="Prieur D."/>
            <person name="Poch O."/>
            <person name="Quellerou J."/>
            <person name="Thierry J.C."/>
            <person name="Van der Oost J."/>
            <person name="Weissenbach J."/>
            <person name="Zivanovic Y."/>
            <person name="Forterre P."/>
        </authorList>
    </citation>
    <scope>NUCLEOTIDE SEQUENCE [LARGE SCALE GENOMIC DNA]</scope>
    <source>
        <strain evidence="10">GE5 / Orsay</strain>
    </source>
</reference>
<evidence type="ECO:0000256" key="5">
    <source>
        <dbReference type="ARBA" id="ARBA00012964"/>
    </source>
</evidence>
<dbReference type="EMBL" id="AJ248288">
    <property type="protein sequence ID" value="CAB50523.1"/>
    <property type="molecule type" value="Genomic_DNA"/>
</dbReference>
<evidence type="ECO:0000256" key="2">
    <source>
        <dbReference type="ARBA" id="ARBA00001936"/>
    </source>
</evidence>
<dbReference type="PATRIC" id="fig|272844.11.peg.1729"/>
<dbReference type="CDD" id="cd00077">
    <property type="entry name" value="HDc"/>
    <property type="match status" value="1"/>
</dbReference>
<gene>
    <name evidence="9" type="ORF">PAB1287</name>
</gene>
<comment type="catalytic activity">
    <reaction evidence="1">
        <text>a 2'-deoxyribonucleoside 5'-phosphate + H2O = a 2'-deoxyribonucleoside + phosphate</text>
        <dbReference type="Rhea" id="RHEA:36167"/>
        <dbReference type="ChEBI" id="CHEBI:15377"/>
        <dbReference type="ChEBI" id="CHEBI:18274"/>
        <dbReference type="ChEBI" id="CHEBI:43474"/>
        <dbReference type="ChEBI" id="CHEBI:65317"/>
        <dbReference type="EC" id="3.1.3.89"/>
    </reaction>
</comment>
<protein>
    <recommendedName>
        <fullName evidence="5">5'-deoxynucleotidase</fullName>
        <ecNumber evidence="5">3.1.3.89</ecNumber>
    </recommendedName>
</protein>
<dbReference type="PANTHER" id="PTHR11845">
    <property type="entry name" value="5'-DEOXYNUCLEOTIDASE HDDC2"/>
    <property type="match status" value="1"/>
</dbReference>
<comment type="cofactor">
    <cofactor evidence="2">
        <name>Mn(2+)</name>
        <dbReference type="ChEBI" id="CHEBI:29035"/>
    </cofactor>
</comment>
<keyword evidence="10" id="KW-1185">Reference proteome</keyword>
<evidence type="ECO:0000256" key="3">
    <source>
        <dbReference type="ARBA" id="ARBA00001941"/>
    </source>
</evidence>
<name>Q9UY89_PYRAB</name>
<dbReference type="SUPFAM" id="SSF109604">
    <property type="entry name" value="HD-domain/PDEase-like"/>
    <property type="match status" value="1"/>
</dbReference>
<proteinExistence type="predicted"/>